<reference evidence="1 2" key="1">
    <citation type="journal article" date="2011" name="Appl. Environ. Microbiol.">
        <title>Genome signatures of Escherichia coli O157:H7 isolates from the bovine host reservoir.</title>
        <authorList>
            <person name="Eppinger M."/>
            <person name="Mammel M.K."/>
            <person name="Leclerc J.E."/>
            <person name="Ravel J."/>
            <person name="Cebula T.A."/>
        </authorList>
    </citation>
    <scope>NUCLEOTIDE SEQUENCE [LARGE SCALE GENOMIC DNA]</scope>
    <source>
        <strain evidence="1 2">EC869</strain>
    </source>
</reference>
<gene>
    <name evidence="1" type="ORF">ECH7EC869_2176</name>
</gene>
<dbReference type="Proteomes" id="UP000004641">
    <property type="component" value="Unassembled WGS sequence"/>
</dbReference>
<organism evidence="1 2">
    <name type="scientific">Escherichia coli O157:H7 (strain EC869)</name>
    <dbReference type="NCBI Taxonomy" id="478008"/>
    <lineage>
        <taxon>Bacteria</taxon>
        <taxon>Pseudomonadati</taxon>
        <taxon>Pseudomonadota</taxon>
        <taxon>Gammaproteobacteria</taxon>
        <taxon>Enterobacterales</taxon>
        <taxon>Enterobacteriaceae</taxon>
        <taxon>Escherichia</taxon>
    </lineage>
</organism>
<proteinExistence type="predicted"/>
<comment type="caution">
    <text evidence="1">The sequence shown here is derived from an EMBL/GenBank/DDBJ whole genome shotgun (WGS) entry which is preliminary data.</text>
</comment>
<dbReference type="AlphaFoldDB" id="A0A0H3PH23"/>
<evidence type="ECO:0000313" key="1">
    <source>
        <dbReference type="EMBL" id="EDU88765.1"/>
    </source>
</evidence>
<protein>
    <submittedName>
        <fullName evidence="1">Uncharacterized protein</fullName>
    </submittedName>
</protein>
<evidence type="ECO:0000313" key="2">
    <source>
        <dbReference type="Proteomes" id="UP000004641"/>
    </source>
</evidence>
<name>A0A0H3PH23_ECO5C</name>
<dbReference type="BioCyc" id="ECOL478008-HMP:G76-482273-MONOMER"/>
<accession>A0A0H3PH23</accession>
<sequence length="68" mass="7935">MISSTRCFVIVIFLFTPIYKDYYTPSADCASWIPWFHAVNSEGFEKCIHCLLALLLLTAFIPFFHEQQ</sequence>
<dbReference type="EMBL" id="ABHU01000032">
    <property type="protein sequence ID" value="EDU88765.1"/>
    <property type="molecule type" value="Genomic_DNA"/>
</dbReference>